<feature type="domain" description="RING-type" evidence="11">
    <location>
        <begin position="25"/>
        <end position="68"/>
    </location>
</feature>
<dbReference type="Gene3D" id="3.30.70.330">
    <property type="match status" value="1"/>
</dbReference>
<dbReference type="InterPro" id="IPR039780">
    <property type="entry name" value="Mot2"/>
</dbReference>
<feature type="domain" description="C3H1-type" evidence="13">
    <location>
        <begin position="209"/>
        <end position="236"/>
    </location>
</feature>
<dbReference type="GO" id="GO:0003723">
    <property type="term" value="F:RNA binding"/>
    <property type="evidence" value="ECO:0007669"/>
    <property type="project" value="UniProtKB-UniRule"/>
</dbReference>
<evidence type="ECO:0000259" key="11">
    <source>
        <dbReference type="PROSITE" id="PS50089"/>
    </source>
</evidence>
<feature type="region of interest" description="Disordered" evidence="10">
    <location>
        <begin position="266"/>
        <end position="314"/>
    </location>
</feature>
<evidence type="ECO:0000256" key="5">
    <source>
        <dbReference type="ARBA" id="ARBA00022884"/>
    </source>
</evidence>
<comment type="caution">
    <text evidence="14">The sequence shown here is derived from an EMBL/GenBank/DDBJ whole genome shotgun (WGS) entry which is preliminary data.</text>
</comment>
<evidence type="ECO:0000256" key="10">
    <source>
        <dbReference type="SAM" id="MobiDB-lite"/>
    </source>
</evidence>
<feature type="zinc finger region" description="C3H1-type" evidence="9">
    <location>
        <begin position="209"/>
        <end position="236"/>
    </location>
</feature>
<reference evidence="14 15" key="1">
    <citation type="submission" date="2017-06" db="EMBL/GenBank/DDBJ databases">
        <title>A platform for efficient transgenesis in Macrostomum lignano, a flatworm model organism for stem cell research.</title>
        <authorList>
            <person name="Berezikov E."/>
        </authorList>
    </citation>
    <scope>NUCLEOTIDE SEQUENCE [LARGE SCALE GENOMIC DNA]</scope>
    <source>
        <strain evidence="14">DV1</strain>
        <tissue evidence="14">Whole organism</tissue>
    </source>
</reference>
<dbReference type="FunFam" id="3.30.40.10:FF:000006">
    <property type="entry name" value="CCR4-NOT transcription complex subunit 4"/>
    <property type="match status" value="1"/>
</dbReference>
<evidence type="ECO:0000259" key="13">
    <source>
        <dbReference type="PROSITE" id="PS50103"/>
    </source>
</evidence>
<keyword evidence="4 9" id="KW-0862">Zinc</keyword>
<feature type="region of interest" description="Disordered" evidence="10">
    <location>
        <begin position="664"/>
        <end position="688"/>
    </location>
</feature>
<dbReference type="GO" id="GO:0016567">
    <property type="term" value="P:protein ubiquitination"/>
    <property type="evidence" value="ECO:0007669"/>
    <property type="project" value="TreeGrafter"/>
</dbReference>
<dbReference type="Pfam" id="PF14570">
    <property type="entry name" value="zf-RING_4"/>
    <property type="match status" value="1"/>
</dbReference>
<accession>A0A267G372</accession>
<feature type="region of interest" description="Disordered" evidence="10">
    <location>
        <begin position="451"/>
        <end position="498"/>
    </location>
</feature>
<feature type="compositionally biased region" description="Low complexity" evidence="10">
    <location>
        <begin position="384"/>
        <end position="399"/>
    </location>
</feature>
<evidence type="ECO:0000256" key="9">
    <source>
        <dbReference type="PROSITE-ProRule" id="PRU00723"/>
    </source>
</evidence>
<feature type="compositionally biased region" description="Polar residues" evidence="10">
    <location>
        <begin position="678"/>
        <end position="688"/>
    </location>
</feature>
<keyword evidence="7" id="KW-0539">Nucleus</keyword>
<dbReference type="InterPro" id="IPR034261">
    <property type="entry name" value="CNOT4_RRM"/>
</dbReference>
<dbReference type="PANTHER" id="PTHR12603:SF0">
    <property type="entry name" value="CCR4-NOT TRANSCRIPTION COMPLEX SUBUNIT 4"/>
    <property type="match status" value="1"/>
</dbReference>
<dbReference type="PANTHER" id="PTHR12603">
    <property type="entry name" value="CCR4-NOT TRANSCRIPTION COMPLEX RELATED"/>
    <property type="match status" value="1"/>
</dbReference>
<feature type="non-terminal residue" evidence="14">
    <location>
        <position position="1"/>
    </location>
</feature>
<comment type="subcellular location">
    <subcellularLocation>
        <location evidence="1">Nucleus</location>
    </subcellularLocation>
</comment>
<feature type="region of interest" description="Disordered" evidence="10">
    <location>
        <begin position="772"/>
        <end position="803"/>
    </location>
</feature>
<dbReference type="InterPro" id="IPR035979">
    <property type="entry name" value="RBD_domain_sf"/>
</dbReference>
<evidence type="ECO:0000256" key="2">
    <source>
        <dbReference type="ARBA" id="ARBA00022723"/>
    </source>
</evidence>
<feature type="region of interest" description="Disordered" evidence="10">
    <location>
        <begin position="330"/>
        <end position="399"/>
    </location>
</feature>
<dbReference type="GO" id="GO:0005634">
    <property type="term" value="C:nucleus"/>
    <property type="evidence" value="ECO:0007669"/>
    <property type="project" value="UniProtKB-SubCell"/>
</dbReference>
<evidence type="ECO:0000259" key="12">
    <source>
        <dbReference type="PROSITE" id="PS50102"/>
    </source>
</evidence>
<dbReference type="InterPro" id="IPR000571">
    <property type="entry name" value="Znf_CCCH"/>
</dbReference>
<keyword evidence="6" id="KW-0175">Coiled coil</keyword>
<evidence type="ECO:0000256" key="7">
    <source>
        <dbReference type="ARBA" id="ARBA00023242"/>
    </source>
</evidence>
<dbReference type="PROSITE" id="PS50089">
    <property type="entry name" value="ZF_RING_2"/>
    <property type="match status" value="1"/>
</dbReference>
<feature type="compositionally biased region" description="Low complexity" evidence="10">
    <location>
        <begin position="718"/>
        <end position="748"/>
    </location>
</feature>
<dbReference type="PROSITE" id="PS50103">
    <property type="entry name" value="ZF_C3H1"/>
    <property type="match status" value="1"/>
</dbReference>
<evidence type="ECO:0000256" key="4">
    <source>
        <dbReference type="ARBA" id="ARBA00022833"/>
    </source>
</evidence>
<evidence type="ECO:0000313" key="15">
    <source>
        <dbReference type="Proteomes" id="UP000215902"/>
    </source>
</evidence>
<dbReference type="SMART" id="SM00361">
    <property type="entry name" value="RRM_1"/>
    <property type="match status" value="1"/>
</dbReference>
<dbReference type="InterPro" id="IPR013083">
    <property type="entry name" value="Znf_RING/FYVE/PHD"/>
</dbReference>
<feature type="compositionally biased region" description="Low complexity" evidence="10">
    <location>
        <begin position="451"/>
        <end position="467"/>
    </location>
</feature>
<dbReference type="SUPFAM" id="SSF54928">
    <property type="entry name" value="RNA-binding domain, RBD"/>
    <property type="match status" value="1"/>
</dbReference>
<feature type="region of interest" description="Disordered" evidence="10">
    <location>
        <begin position="718"/>
        <end position="751"/>
    </location>
</feature>
<dbReference type="GO" id="GO:0004842">
    <property type="term" value="F:ubiquitin-protein transferase activity"/>
    <property type="evidence" value="ECO:0007669"/>
    <property type="project" value="InterPro"/>
</dbReference>
<evidence type="ECO:0000256" key="8">
    <source>
        <dbReference type="PROSITE-ProRule" id="PRU00176"/>
    </source>
</evidence>
<keyword evidence="3 9" id="KW-0863">Zinc-finger</keyword>
<dbReference type="STRING" id="282301.A0A267G372"/>
<evidence type="ECO:0008006" key="16">
    <source>
        <dbReference type="Google" id="ProtNLM"/>
    </source>
</evidence>
<feature type="compositionally biased region" description="Low complexity" evidence="10">
    <location>
        <begin position="279"/>
        <end position="297"/>
    </location>
</feature>
<name>A0A267G372_9PLAT</name>
<sequence>ISLSQLFQANQNQMVTMADDDQSECPLCMEPLDFDDLAFYPCPCEYQICRFCWTKILDEGNGLCPACRNAYNSEQPASFKPLTEEEIMKIRRTKKMKEQARKQQQKTTDNVNKRSLNEVRVVQHNLVFVIGLPARLADADVLRGAEYFGKYGRVYKIALSRPTNVGGGGSNSQASFGAYVTFYKSEDAIRALLDLRNTEIDRRMLKASLGTTKYCSSYLKGHTCPKPDCMYLHELGDPNASFTKEEMNAGKHNEFEERLVQQFLSNQKKSSANHNQKQAANAAAAASGTSSSGAGAAASGGGGGGGGGATSSKSSKKASKKAAAAAAAAAASGGSNGGEKAGKQQQQAPHPQPRHVSSSTQDTSQAHRHQQQQSQRTRGESPVSAGSTAIAPPSSSSVTSSVAVVSESATTVSSSMQHLPHQIFGGIGGGLGGYSFNGAASLGSIVPAPLPSSHAASPASPKHLSLAPAPPPPSTSLAVGSGSAAPGSSSSPSSLRVGATAAPAPATAFSCDDLDFDPFSESQRGLSECLQYEQQQKAMHQQHHQAPPGFYQHHQPGLSSPQHQNHLQQQHQQVSRVSASTSTLAPPPGLFHLQQQQQQPSLETDVRHLAQTLRSLFPNANISYEGQAASNNQSALFAPGAGSPASAAPTSMFGYIGSGRPPQSLSSAVGGGHRFVPSASSPMSGTGVISSPVAASKASALNPLPPPGLWSDPAIVSSHQRLQQEQQQQQQQQLFGGSSSSGSSFYSSNGGGGGVFGGSRLFGGLGGDPVWPRLSPFTIDDQSSQQQQQQPSTEHAASFFRTA</sequence>
<dbReference type="Proteomes" id="UP000215902">
    <property type="component" value="Unassembled WGS sequence"/>
</dbReference>
<feature type="region of interest" description="Disordered" evidence="10">
    <location>
        <begin position="538"/>
        <end position="563"/>
    </location>
</feature>
<feature type="compositionally biased region" description="Low complexity" evidence="10">
    <location>
        <begin position="475"/>
        <end position="498"/>
    </location>
</feature>
<dbReference type="InterPro" id="IPR000504">
    <property type="entry name" value="RRM_dom"/>
</dbReference>
<dbReference type="AlphaFoldDB" id="A0A267G372"/>
<dbReference type="Gene3D" id="3.30.40.10">
    <property type="entry name" value="Zinc/RING finger domain, C3HC4 (zinc finger)"/>
    <property type="match status" value="1"/>
</dbReference>
<dbReference type="CDD" id="cd12438">
    <property type="entry name" value="RRM_CNOT4"/>
    <property type="match status" value="1"/>
</dbReference>
<gene>
    <name evidence="14" type="ORF">BOX15_Mlig006449g1</name>
</gene>
<feature type="compositionally biased region" description="Polar residues" evidence="10">
    <location>
        <begin position="266"/>
        <end position="278"/>
    </location>
</feature>
<dbReference type="GO" id="GO:0008270">
    <property type="term" value="F:zinc ion binding"/>
    <property type="evidence" value="ECO:0007669"/>
    <property type="project" value="UniProtKB-KW"/>
</dbReference>
<evidence type="ECO:0000256" key="3">
    <source>
        <dbReference type="ARBA" id="ARBA00022771"/>
    </source>
</evidence>
<dbReference type="PROSITE" id="PS50102">
    <property type="entry name" value="RRM"/>
    <property type="match status" value="1"/>
</dbReference>
<keyword evidence="15" id="KW-1185">Reference proteome</keyword>
<keyword evidence="2 9" id="KW-0479">Metal-binding</keyword>
<dbReference type="InterPro" id="IPR012677">
    <property type="entry name" value="Nucleotide-bd_a/b_plait_sf"/>
</dbReference>
<protein>
    <recommendedName>
        <fullName evidence="16">CCR4-NOT transcription complex subunit 4</fullName>
    </recommendedName>
</protein>
<proteinExistence type="predicted"/>
<dbReference type="OrthoDB" id="1923159at2759"/>
<organism evidence="14 15">
    <name type="scientific">Macrostomum lignano</name>
    <dbReference type="NCBI Taxonomy" id="282301"/>
    <lineage>
        <taxon>Eukaryota</taxon>
        <taxon>Metazoa</taxon>
        <taxon>Spiralia</taxon>
        <taxon>Lophotrochozoa</taxon>
        <taxon>Platyhelminthes</taxon>
        <taxon>Rhabditophora</taxon>
        <taxon>Macrostomorpha</taxon>
        <taxon>Macrostomida</taxon>
        <taxon>Macrostomidae</taxon>
        <taxon>Macrostomum</taxon>
    </lineage>
</organism>
<dbReference type="InterPro" id="IPR003954">
    <property type="entry name" value="RRM_euk-type"/>
</dbReference>
<feature type="compositionally biased region" description="Gly residues" evidence="10">
    <location>
        <begin position="298"/>
        <end position="309"/>
    </location>
</feature>
<dbReference type="GO" id="GO:0030014">
    <property type="term" value="C:CCR4-NOT complex"/>
    <property type="evidence" value="ECO:0007669"/>
    <property type="project" value="InterPro"/>
</dbReference>
<evidence type="ECO:0000256" key="6">
    <source>
        <dbReference type="ARBA" id="ARBA00023054"/>
    </source>
</evidence>
<dbReference type="CDD" id="cd16618">
    <property type="entry name" value="mRING-HC-C4C4_CNOT4"/>
    <property type="match status" value="1"/>
</dbReference>
<evidence type="ECO:0000313" key="14">
    <source>
        <dbReference type="EMBL" id="PAA80525.1"/>
    </source>
</evidence>
<evidence type="ECO:0000256" key="1">
    <source>
        <dbReference type="ARBA" id="ARBA00004123"/>
    </source>
</evidence>
<keyword evidence="5 8" id="KW-0694">RNA-binding</keyword>
<dbReference type="SUPFAM" id="SSF57850">
    <property type="entry name" value="RING/U-box"/>
    <property type="match status" value="1"/>
</dbReference>
<dbReference type="EMBL" id="NIVC01000576">
    <property type="protein sequence ID" value="PAA80525.1"/>
    <property type="molecule type" value="Genomic_DNA"/>
</dbReference>
<dbReference type="InterPro" id="IPR039515">
    <property type="entry name" value="NOT4_mRING-HC-C4C4"/>
</dbReference>
<feature type="domain" description="RRM" evidence="12">
    <location>
        <begin position="125"/>
        <end position="212"/>
    </location>
</feature>
<dbReference type="InterPro" id="IPR001841">
    <property type="entry name" value="Znf_RING"/>
</dbReference>